<evidence type="ECO:0000313" key="1">
    <source>
        <dbReference type="EMBL" id="SUS08897.1"/>
    </source>
</evidence>
<organism evidence="1">
    <name type="scientific">metagenome</name>
    <dbReference type="NCBI Taxonomy" id="256318"/>
    <lineage>
        <taxon>unclassified sequences</taxon>
        <taxon>metagenomes</taxon>
    </lineage>
</organism>
<protein>
    <submittedName>
        <fullName evidence="1">Uncharacterized protein</fullName>
    </submittedName>
</protein>
<accession>A0A380TLJ2</accession>
<dbReference type="EMBL" id="UIDG01000649">
    <property type="protein sequence ID" value="SUS08897.1"/>
    <property type="molecule type" value="Genomic_DNA"/>
</dbReference>
<dbReference type="AlphaFoldDB" id="A0A380TLJ2"/>
<name>A0A380TLJ2_9ZZZZ</name>
<reference evidence="1" key="1">
    <citation type="submission" date="2018-07" db="EMBL/GenBank/DDBJ databases">
        <authorList>
            <person name="Quirk P.G."/>
            <person name="Krulwich T.A."/>
        </authorList>
    </citation>
    <scope>NUCLEOTIDE SEQUENCE</scope>
</reference>
<gene>
    <name evidence="1" type="ORF">DF3PB_930015</name>
</gene>
<sequence length="67" mass="7629">MTARLAMNIVLDATGRIVPKRHRFYWRTAMAVIFPRMKRLSSGYCVCPYRSPLFLTAPPIQPCAESA</sequence>
<proteinExistence type="predicted"/>